<feature type="non-terminal residue" evidence="2">
    <location>
        <position position="1"/>
    </location>
</feature>
<dbReference type="AlphaFoldDB" id="A0A4Y9XL40"/>
<gene>
    <name evidence="2" type="ORF">EVG20_g11347</name>
</gene>
<dbReference type="Proteomes" id="UP000298327">
    <property type="component" value="Unassembled WGS sequence"/>
</dbReference>
<evidence type="ECO:0000256" key="1">
    <source>
        <dbReference type="SAM" id="MobiDB-lite"/>
    </source>
</evidence>
<organism evidence="2 3">
    <name type="scientific">Dentipellis fragilis</name>
    <dbReference type="NCBI Taxonomy" id="205917"/>
    <lineage>
        <taxon>Eukaryota</taxon>
        <taxon>Fungi</taxon>
        <taxon>Dikarya</taxon>
        <taxon>Basidiomycota</taxon>
        <taxon>Agaricomycotina</taxon>
        <taxon>Agaricomycetes</taxon>
        <taxon>Russulales</taxon>
        <taxon>Hericiaceae</taxon>
        <taxon>Dentipellis</taxon>
    </lineage>
</organism>
<proteinExistence type="predicted"/>
<feature type="region of interest" description="Disordered" evidence="1">
    <location>
        <begin position="28"/>
        <end position="57"/>
    </location>
</feature>
<name>A0A4Y9XL40_9AGAM</name>
<sequence>LAVGRAEDNKYSPAASAAAVAGVAAAGAAGDYTSPASQRAHVGLSARHLHPEPSEPA</sequence>
<evidence type="ECO:0000313" key="3">
    <source>
        <dbReference type="Proteomes" id="UP000298327"/>
    </source>
</evidence>
<dbReference type="EMBL" id="SEOQ01001711">
    <property type="protein sequence ID" value="TFY50755.1"/>
    <property type="molecule type" value="Genomic_DNA"/>
</dbReference>
<accession>A0A4Y9XL40</accession>
<comment type="caution">
    <text evidence="2">The sequence shown here is derived from an EMBL/GenBank/DDBJ whole genome shotgun (WGS) entry which is preliminary data.</text>
</comment>
<keyword evidence="3" id="KW-1185">Reference proteome</keyword>
<protein>
    <submittedName>
        <fullName evidence="2">Uncharacterized protein</fullName>
    </submittedName>
</protein>
<reference evidence="2 3" key="1">
    <citation type="submission" date="2019-02" db="EMBL/GenBank/DDBJ databases">
        <title>Genome sequencing of the rare red list fungi Dentipellis fragilis.</title>
        <authorList>
            <person name="Buettner E."/>
            <person name="Kellner H."/>
        </authorList>
    </citation>
    <scope>NUCLEOTIDE SEQUENCE [LARGE SCALE GENOMIC DNA]</scope>
    <source>
        <strain evidence="2 3">DSM 105465</strain>
    </source>
</reference>
<evidence type="ECO:0000313" key="2">
    <source>
        <dbReference type="EMBL" id="TFY50755.1"/>
    </source>
</evidence>